<dbReference type="RefSeq" id="WP_268780625.1">
    <property type="nucleotide sequence ID" value="NZ_JAPRAT010000023.1"/>
</dbReference>
<feature type="region of interest" description="Disordered" evidence="1">
    <location>
        <begin position="19"/>
        <end position="93"/>
    </location>
</feature>
<dbReference type="Proteomes" id="UP001084197">
    <property type="component" value="Unassembled WGS sequence"/>
</dbReference>
<organism evidence="3 4">
    <name type="scientific">Natronobacillus azotifigens</name>
    <dbReference type="NCBI Taxonomy" id="472978"/>
    <lineage>
        <taxon>Bacteria</taxon>
        <taxon>Bacillati</taxon>
        <taxon>Bacillota</taxon>
        <taxon>Bacilli</taxon>
        <taxon>Bacillales</taxon>
        <taxon>Bacillaceae</taxon>
        <taxon>Natronobacillus</taxon>
    </lineage>
</organism>
<feature type="compositionally biased region" description="Basic and acidic residues" evidence="1">
    <location>
        <begin position="27"/>
        <end position="54"/>
    </location>
</feature>
<feature type="compositionally biased region" description="Acidic residues" evidence="1">
    <location>
        <begin position="55"/>
        <end position="83"/>
    </location>
</feature>
<evidence type="ECO:0000313" key="4">
    <source>
        <dbReference type="Proteomes" id="UP001084197"/>
    </source>
</evidence>
<name>A0A9J6REH4_9BACI</name>
<gene>
    <name evidence="3" type="ORF">OWO01_11625</name>
</gene>
<evidence type="ECO:0000256" key="2">
    <source>
        <dbReference type="SAM" id="SignalP"/>
    </source>
</evidence>
<proteinExistence type="predicted"/>
<dbReference type="PROSITE" id="PS51257">
    <property type="entry name" value="PROKAR_LIPOPROTEIN"/>
    <property type="match status" value="1"/>
</dbReference>
<evidence type="ECO:0000313" key="3">
    <source>
        <dbReference type="EMBL" id="MCZ0703861.1"/>
    </source>
</evidence>
<accession>A0A9J6REH4</accession>
<reference evidence="3" key="1">
    <citation type="submission" date="2022-11" db="EMBL/GenBank/DDBJ databases">
        <title>WGS of Natronobacillus azotifigens 24KS-1, an anaerobic diazotrophic haloalkaliphile from soda-rich habitats.</title>
        <authorList>
            <person name="Sorokin D.Y."/>
            <person name="Merkel A.Y."/>
        </authorList>
    </citation>
    <scope>NUCLEOTIDE SEQUENCE</scope>
    <source>
        <strain evidence="3">24KS-1</strain>
    </source>
</reference>
<sequence>MIKIILLAILLVLVGCQETPSQSATDAGDKATSETERNKEHSSNEDEIDQNHEAEDQEQVDDNEEEQADDQNTDDASSEEQETDTTVTPENSVEFVKDHIQAETGGVDFNYFYDGEADDGRYRVQVFEVVTHENGDTHTATYDWFLVDPETGEVTSLFDE</sequence>
<dbReference type="EMBL" id="JAPRAT010000023">
    <property type="protein sequence ID" value="MCZ0703861.1"/>
    <property type="molecule type" value="Genomic_DNA"/>
</dbReference>
<feature type="chain" id="PRO_5039888240" description="PepSY domain-containing protein" evidence="2">
    <location>
        <begin position="24"/>
        <end position="160"/>
    </location>
</feature>
<evidence type="ECO:0000256" key="1">
    <source>
        <dbReference type="SAM" id="MobiDB-lite"/>
    </source>
</evidence>
<keyword evidence="4" id="KW-1185">Reference proteome</keyword>
<feature type="signal peptide" evidence="2">
    <location>
        <begin position="1"/>
        <end position="23"/>
    </location>
</feature>
<keyword evidence="2" id="KW-0732">Signal</keyword>
<evidence type="ECO:0008006" key="5">
    <source>
        <dbReference type="Google" id="ProtNLM"/>
    </source>
</evidence>
<dbReference type="AlphaFoldDB" id="A0A9J6REH4"/>
<comment type="caution">
    <text evidence="3">The sequence shown here is derived from an EMBL/GenBank/DDBJ whole genome shotgun (WGS) entry which is preliminary data.</text>
</comment>
<protein>
    <recommendedName>
        <fullName evidence="5">PepSY domain-containing protein</fullName>
    </recommendedName>
</protein>